<sequence length="62" mass="7136">MILEERCYVVYGNDFKPLKIKGYSNKNKLVESLKLKGFKPKSSLLNCNSQNGKKCKTTPTFY</sequence>
<evidence type="ECO:0000313" key="1">
    <source>
        <dbReference type="EMBL" id="QHT33288.1"/>
    </source>
</evidence>
<accession>A0A6C0EWC7</accession>
<reference evidence="1" key="1">
    <citation type="journal article" date="2020" name="Nature">
        <title>Giant virus diversity and host interactions through global metagenomics.</title>
        <authorList>
            <person name="Schulz F."/>
            <person name="Roux S."/>
            <person name="Paez-Espino D."/>
            <person name="Jungbluth S."/>
            <person name="Walsh D.A."/>
            <person name="Denef V.J."/>
            <person name="McMahon K.D."/>
            <person name="Konstantinidis K.T."/>
            <person name="Eloe-Fadrosh E.A."/>
            <person name="Kyrpides N.C."/>
            <person name="Woyke T."/>
        </authorList>
    </citation>
    <scope>NUCLEOTIDE SEQUENCE</scope>
    <source>
        <strain evidence="1">GVMAG-M-3300009161-34</strain>
    </source>
</reference>
<name>A0A6C0EWC7_9ZZZZ</name>
<dbReference type="EMBL" id="MN738962">
    <property type="protein sequence ID" value="QHT33288.1"/>
    <property type="molecule type" value="Genomic_DNA"/>
</dbReference>
<protein>
    <submittedName>
        <fullName evidence="1">Uncharacterized protein</fullName>
    </submittedName>
</protein>
<proteinExistence type="predicted"/>
<dbReference type="AlphaFoldDB" id="A0A6C0EWC7"/>
<organism evidence="1">
    <name type="scientific">viral metagenome</name>
    <dbReference type="NCBI Taxonomy" id="1070528"/>
    <lineage>
        <taxon>unclassified sequences</taxon>
        <taxon>metagenomes</taxon>
        <taxon>organismal metagenomes</taxon>
    </lineage>
</organism>